<proteinExistence type="inferred from homology"/>
<dbReference type="PANTHER" id="PTHR30469">
    <property type="entry name" value="MULTIDRUG RESISTANCE PROTEIN MDTA"/>
    <property type="match status" value="1"/>
</dbReference>
<dbReference type="Pfam" id="PF25973">
    <property type="entry name" value="BSH_CzcB"/>
    <property type="match status" value="1"/>
</dbReference>
<dbReference type="PANTHER" id="PTHR30469:SF37">
    <property type="entry name" value="RAGD PROTEIN"/>
    <property type="match status" value="1"/>
</dbReference>
<dbReference type="InterPro" id="IPR058647">
    <property type="entry name" value="BSH_CzcB-like"/>
</dbReference>
<feature type="domain" description="CusB-like beta-barrel" evidence="3">
    <location>
        <begin position="231"/>
        <end position="303"/>
    </location>
</feature>
<keyword evidence="7" id="KW-1185">Reference proteome</keyword>
<evidence type="ECO:0000313" key="6">
    <source>
        <dbReference type="EMBL" id="AHB48936.1"/>
    </source>
</evidence>
<dbReference type="GO" id="GO:0015562">
    <property type="term" value="F:efflux transmembrane transporter activity"/>
    <property type="evidence" value="ECO:0007669"/>
    <property type="project" value="TreeGrafter"/>
</dbReference>
<evidence type="ECO:0000259" key="4">
    <source>
        <dbReference type="Pfam" id="PF25973"/>
    </source>
</evidence>
<dbReference type="PATRIC" id="fig|1029756.8.peg.2455"/>
<dbReference type="Pfam" id="PF25989">
    <property type="entry name" value="YknX_C"/>
    <property type="match status" value="1"/>
</dbReference>
<evidence type="ECO:0000259" key="5">
    <source>
        <dbReference type="Pfam" id="PF25989"/>
    </source>
</evidence>
<dbReference type="KEGG" id="hni:W911_11825"/>
<reference evidence="6 7" key="1">
    <citation type="journal article" date="2014" name="Genome Announc.">
        <title>Complete Genome Sequence of Hyphomicrobium nitrativorans Strain NL23, a Denitrifying Bacterium Isolated from Biofilm of a Methanol-Fed Denitrification System Treating Seawater at the Montreal Biodome.</title>
        <authorList>
            <person name="Martineau C."/>
            <person name="Villeneuve C."/>
            <person name="Mauffrey F."/>
            <person name="Villemur R."/>
        </authorList>
    </citation>
    <scope>NUCLEOTIDE SEQUENCE [LARGE SCALE GENOMIC DNA]</scope>
    <source>
        <strain evidence="6">NL23</strain>
    </source>
</reference>
<dbReference type="Gene3D" id="2.40.30.170">
    <property type="match status" value="1"/>
</dbReference>
<keyword evidence="2" id="KW-0175">Coiled coil</keyword>
<dbReference type="STRING" id="1029756.W911_11825"/>
<feature type="coiled-coil region" evidence="2">
    <location>
        <begin position="112"/>
        <end position="184"/>
    </location>
</feature>
<comment type="similarity">
    <text evidence="1">Belongs to the membrane fusion protein (MFP) (TC 8.A.1) family.</text>
</comment>
<evidence type="ECO:0000259" key="3">
    <source>
        <dbReference type="Pfam" id="PF25954"/>
    </source>
</evidence>
<dbReference type="Gene3D" id="2.40.420.20">
    <property type="match status" value="1"/>
</dbReference>
<dbReference type="Gene3D" id="2.40.50.100">
    <property type="match status" value="1"/>
</dbReference>
<dbReference type="HOGENOM" id="CLU_018816_14_4_5"/>
<dbReference type="Proteomes" id="UP000018542">
    <property type="component" value="Chromosome"/>
</dbReference>
<organism evidence="6 7">
    <name type="scientific">Hyphomicrobium nitrativorans NL23</name>
    <dbReference type="NCBI Taxonomy" id="1029756"/>
    <lineage>
        <taxon>Bacteria</taxon>
        <taxon>Pseudomonadati</taxon>
        <taxon>Pseudomonadota</taxon>
        <taxon>Alphaproteobacteria</taxon>
        <taxon>Hyphomicrobiales</taxon>
        <taxon>Hyphomicrobiaceae</taxon>
        <taxon>Hyphomicrobium</taxon>
    </lineage>
</organism>
<feature type="domain" description="CzcB-like barrel-sandwich hybrid" evidence="4">
    <location>
        <begin position="79"/>
        <end position="212"/>
    </location>
</feature>
<dbReference type="InterPro" id="IPR058792">
    <property type="entry name" value="Beta-barrel_RND_2"/>
</dbReference>
<evidence type="ECO:0000313" key="7">
    <source>
        <dbReference type="Proteomes" id="UP000018542"/>
    </source>
</evidence>
<evidence type="ECO:0000256" key="2">
    <source>
        <dbReference type="SAM" id="Coils"/>
    </source>
</evidence>
<dbReference type="EMBL" id="CP006912">
    <property type="protein sequence ID" value="AHB48936.1"/>
    <property type="molecule type" value="Genomic_DNA"/>
</dbReference>
<protein>
    <submittedName>
        <fullName evidence="6">RND transporter</fullName>
    </submittedName>
</protein>
<name>V5SDJ2_9HYPH</name>
<dbReference type="InterPro" id="IPR006143">
    <property type="entry name" value="RND_pump_MFP"/>
</dbReference>
<dbReference type="Gene3D" id="1.10.287.470">
    <property type="entry name" value="Helix hairpin bin"/>
    <property type="match status" value="1"/>
</dbReference>
<sequence>MTLSRLALVTSSGLLSIAAVSGVFLLASCKLAYTETAAQPPAALAKAANPAPSVRVVNPEILREAGSITLTGRTAPAEQAVVGARASGIVQKRNVDIGDRVAEGDVLLVIDAPEVTQELARARAAIRQARARLDFARVNARRAETLVTQGHLSEQTRDERIATERVSEADLSAAEAEVRRLEEIQGFLTLRAPFAGTVVARAVERGDRITTSDAQASGPLFRIARLDELRVEIDIPQTAALKVRPGGAARVTFAELPGETFEAKVVRSAGLIDQASSTMRAELMMANPEKRIPAGLTGLVSLDVARDRMPVSVPTNTLVTRDGRQKVAVVNDEGTVAFRPVSVGRDFGERVEIVAGLTEQDRVILSPNALLREGDEVEVTTATAQRATGQKTR</sequence>
<dbReference type="NCBIfam" id="TIGR01730">
    <property type="entry name" value="RND_mfp"/>
    <property type="match status" value="1"/>
</dbReference>
<dbReference type="InterPro" id="IPR058637">
    <property type="entry name" value="YknX-like_C"/>
</dbReference>
<dbReference type="SUPFAM" id="SSF111369">
    <property type="entry name" value="HlyD-like secretion proteins"/>
    <property type="match status" value="1"/>
</dbReference>
<dbReference type="OrthoDB" id="9806939at2"/>
<feature type="domain" description="YknX-like C-terminal permuted SH3-like" evidence="5">
    <location>
        <begin position="312"/>
        <end position="379"/>
    </location>
</feature>
<dbReference type="GO" id="GO:1990281">
    <property type="term" value="C:efflux pump complex"/>
    <property type="evidence" value="ECO:0007669"/>
    <property type="project" value="TreeGrafter"/>
</dbReference>
<dbReference type="RefSeq" id="WP_023787706.1">
    <property type="nucleotide sequence ID" value="NC_022997.1"/>
</dbReference>
<dbReference type="Pfam" id="PF25954">
    <property type="entry name" value="Beta-barrel_RND_2"/>
    <property type="match status" value="1"/>
</dbReference>
<gene>
    <name evidence="6" type="ORF">W911_11825</name>
</gene>
<dbReference type="PROSITE" id="PS51257">
    <property type="entry name" value="PROKAR_LIPOPROTEIN"/>
    <property type="match status" value="1"/>
</dbReference>
<dbReference type="AlphaFoldDB" id="V5SDJ2"/>
<accession>V5SDJ2</accession>
<evidence type="ECO:0000256" key="1">
    <source>
        <dbReference type="ARBA" id="ARBA00009477"/>
    </source>
</evidence>